<evidence type="ECO:0000256" key="2">
    <source>
        <dbReference type="ARBA" id="ARBA00022980"/>
    </source>
</evidence>
<comment type="similarity">
    <text evidence="1">Belongs to the eukaryotic ribosomal protein eL27 family.</text>
</comment>
<dbReference type="InterPro" id="IPR038655">
    <property type="entry name" value="Ribosomal_eL27_sf"/>
</dbReference>
<dbReference type="InterPro" id="IPR008991">
    <property type="entry name" value="Translation_prot_SH3-like_sf"/>
</dbReference>
<accession>A0ABQ7JFP3</accession>
<protein>
    <submittedName>
        <fullName evidence="5">Ribosomal protein RPL27</fullName>
    </submittedName>
</protein>
<evidence type="ECO:0000256" key="1">
    <source>
        <dbReference type="ARBA" id="ARBA00009124"/>
    </source>
</evidence>
<evidence type="ECO:0000256" key="3">
    <source>
        <dbReference type="ARBA" id="ARBA00023274"/>
    </source>
</evidence>
<reference evidence="5 6" key="1">
    <citation type="journal article" date="2020" name="bioRxiv">
        <title>Metabolic contributions of an alphaproteobacterial endosymbiont in the apicomplexan Cardiosporidium cionae.</title>
        <authorList>
            <person name="Hunter E.S."/>
            <person name="Paight C.J."/>
            <person name="Lane C.E."/>
        </authorList>
    </citation>
    <scope>NUCLEOTIDE SEQUENCE [LARGE SCALE GENOMIC DNA]</scope>
    <source>
        <strain evidence="5">ESH_2018</strain>
    </source>
</reference>
<sequence length="144" mass="16219">MGKLLKTGRIVIVLAGRMAGKKGIVVSCNDSGTDKRPFGHCLIAGVEKAPLKITNKMGKKKVEKRSRVKPFLRYINVNHLMVTRYSAATEVDCKNLVTDVQMEDRAAAKKSVKTIFQERFSRPVNEKSGKVVKDLLFLRKKLRF</sequence>
<evidence type="ECO:0000313" key="5">
    <source>
        <dbReference type="EMBL" id="KAF8822831.1"/>
    </source>
</evidence>
<dbReference type="SUPFAM" id="SSF50104">
    <property type="entry name" value="Translation proteins SH3-like domain"/>
    <property type="match status" value="1"/>
</dbReference>
<keyword evidence="2 5" id="KW-0689">Ribosomal protein</keyword>
<dbReference type="Pfam" id="PF01777">
    <property type="entry name" value="Ribosomal_L27e"/>
    <property type="match status" value="1"/>
</dbReference>
<dbReference type="PANTHER" id="PTHR10497">
    <property type="entry name" value="60S RIBOSOMAL PROTEIN L27"/>
    <property type="match status" value="1"/>
</dbReference>
<feature type="domain" description="KOW" evidence="4">
    <location>
        <begin position="4"/>
        <end position="31"/>
    </location>
</feature>
<dbReference type="InterPro" id="IPR005824">
    <property type="entry name" value="KOW"/>
</dbReference>
<dbReference type="GO" id="GO:0005840">
    <property type="term" value="C:ribosome"/>
    <property type="evidence" value="ECO:0007669"/>
    <property type="project" value="UniProtKB-KW"/>
</dbReference>
<dbReference type="Pfam" id="PF00467">
    <property type="entry name" value="KOW"/>
    <property type="match status" value="1"/>
</dbReference>
<dbReference type="InterPro" id="IPR001141">
    <property type="entry name" value="Ribosomal_eL27"/>
</dbReference>
<organism evidence="5 6">
    <name type="scientific">Cardiosporidium cionae</name>
    <dbReference type="NCBI Taxonomy" id="476202"/>
    <lineage>
        <taxon>Eukaryota</taxon>
        <taxon>Sar</taxon>
        <taxon>Alveolata</taxon>
        <taxon>Apicomplexa</taxon>
        <taxon>Aconoidasida</taxon>
        <taxon>Nephromycida</taxon>
        <taxon>Cardiosporidium</taxon>
    </lineage>
</organism>
<dbReference type="EMBL" id="JADAQX010000020">
    <property type="protein sequence ID" value="KAF8822831.1"/>
    <property type="molecule type" value="Genomic_DNA"/>
</dbReference>
<dbReference type="Proteomes" id="UP000823046">
    <property type="component" value="Unassembled WGS sequence"/>
</dbReference>
<dbReference type="CDD" id="cd06090">
    <property type="entry name" value="KOW_RPL27"/>
    <property type="match status" value="1"/>
</dbReference>
<keyword evidence="6" id="KW-1185">Reference proteome</keyword>
<proteinExistence type="inferred from homology"/>
<dbReference type="InterPro" id="IPR041991">
    <property type="entry name" value="Ribosomal_eL27_KOW"/>
</dbReference>
<dbReference type="Gene3D" id="2.30.30.770">
    <property type="match status" value="1"/>
</dbReference>
<keyword evidence="3" id="KW-0687">Ribonucleoprotein</keyword>
<dbReference type="SMART" id="SM00739">
    <property type="entry name" value="KOW"/>
    <property type="match status" value="1"/>
</dbReference>
<name>A0ABQ7JFP3_9APIC</name>
<evidence type="ECO:0000259" key="4">
    <source>
        <dbReference type="SMART" id="SM00739"/>
    </source>
</evidence>
<evidence type="ECO:0000313" key="6">
    <source>
        <dbReference type="Proteomes" id="UP000823046"/>
    </source>
</evidence>
<gene>
    <name evidence="5" type="primary">RPL27</name>
    <name evidence="5" type="ORF">IE077_002375</name>
</gene>
<comment type="caution">
    <text evidence="5">The sequence shown here is derived from an EMBL/GenBank/DDBJ whole genome shotgun (WGS) entry which is preliminary data.</text>
</comment>